<gene>
    <name evidence="2" type="ORF">C5U48_02695</name>
</gene>
<feature type="transmembrane region" description="Helical" evidence="1">
    <location>
        <begin position="16"/>
        <end position="34"/>
    </location>
</feature>
<comment type="caution">
    <text evidence="2">The sequence shown here is derived from an EMBL/GenBank/DDBJ whole genome shotgun (WGS) entry which is preliminary data.</text>
</comment>
<feature type="transmembrane region" description="Helical" evidence="1">
    <location>
        <begin position="40"/>
        <end position="60"/>
    </location>
</feature>
<accession>A0A9X7IQW6</accession>
<dbReference type="RefSeq" id="WP_105294552.1">
    <property type="nucleotide sequence ID" value="NZ_PUEV01000012.1"/>
</dbReference>
<reference evidence="2 3" key="1">
    <citation type="submission" date="2018-02" db="EMBL/GenBank/DDBJ databases">
        <title>Draft genome sequence of Mycobacterium virginiense isolated from mud of a swine farm in Japan.</title>
        <authorList>
            <person name="Ohya K."/>
        </authorList>
    </citation>
    <scope>NUCLEOTIDE SEQUENCE [LARGE SCALE GENOMIC DNA]</scope>
    <source>
        <strain evidence="2 3">GF75</strain>
    </source>
</reference>
<dbReference type="Proteomes" id="UP000237911">
    <property type="component" value="Unassembled WGS sequence"/>
</dbReference>
<keyword evidence="1" id="KW-1133">Transmembrane helix</keyword>
<sequence length="161" mass="16278">MTTTDSATELTHAEKAALLGAAGGIAAGIAHFTGSAAATYVAIALLGVAAAVGFSSGWVWGLTPRAAAAPASLVGMRIGFGGHRFTVLDDSAVRGDGRRASVVAADEAGQLGSGTVRGVRLRWWGSAVLVTWDFGALPNGAQSNAVLWRPLMRIDIPAAGH</sequence>
<keyword evidence="1" id="KW-0472">Membrane</keyword>
<proteinExistence type="predicted"/>
<keyword evidence="1" id="KW-0812">Transmembrane</keyword>
<name>A0A9X7IQW6_9MYCO</name>
<dbReference type="AlphaFoldDB" id="A0A9X7IQW6"/>
<protein>
    <submittedName>
        <fullName evidence="2">Uncharacterized protein</fullName>
    </submittedName>
</protein>
<evidence type="ECO:0000256" key="1">
    <source>
        <dbReference type="SAM" id="Phobius"/>
    </source>
</evidence>
<evidence type="ECO:0000313" key="2">
    <source>
        <dbReference type="EMBL" id="PQM53736.1"/>
    </source>
</evidence>
<evidence type="ECO:0000313" key="3">
    <source>
        <dbReference type="Proteomes" id="UP000237911"/>
    </source>
</evidence>
<keyword evidence="3" id="KW-1185">Reference proteome</keyword>
<dbReference type="EMBL" id="PUEV01000012">
    <property type="protein sequence ID" value="PQM53736.1"/>
    <property type="molecule type" value="Genomic_DNA"/>
</dbReference>
<organism evidence="2 3">
    <name type="scientific">Mycolicibacter virginiensis</name>
    <dbReference type="NCBI Taxonomy" id="1795032"/>
    <lineage>
        <taxon>Bacteria</taxon>
        <taxon>Bacillati</taxon>
        <taxon>Actinomycetota</taxon>
        <taxon>Actinomycetes</taxon>
        <taxon>Mycobacteriales</taxon>
        <taxon>Mycobacteriaceae</taxon>
        <taxon>Mycolicibacter</taxon>
    </lineage>
</organism>